<feature type="binding site" evidence="10">
    <location>
        <position position="285"/>
    </location>
    <ligand>
        <name>Zn(2+)</name>
        <dbReference type="ChEBI" id="CHEBI:29105"/>
    </ligand>
</feature>
<dbReference type="PANTHER" id="PTHR32120:SF10">
    <property type="entry name" value="SMALL RIBOSOMAL SUBUNIT BIOGENESIS GTPASE RSGA"/>
    <property type="match status" value="1"/>
</dbReference>
<dbReference type="AlphaFoldDB" id="A0A150WCI9"/>
<evidence type="ECO:0000256" key="4">
    <source>
        <dbReference type="ARBA" id="ARBA00022730"/>
    </source>
</evidence>
<keyword evidence="9 10" id="KW-0342">GTP-binding</keyword>
<dbReference type="GO" id="GO:0042274">
    <property type="term" value="P:ribosomal small subunit biogenesis"/>
    <property type="evidence" value="ECO:0007669"/>
    <property type="project" value="UniProtKB-UniRule"/>
</dbReference>
<dbReference type="SUPFAM" id="SSF52540">
    <property type="entry name" value="P-loop containing nucleoside triphosphate hydrolases"/>
    <property type="match status" value="1"/>
</dbReference>
<dbReference type="InterPro" id="IPR027417">
    <property type="entry name" value="P-loop_NTPase"/>
</dbReference>
<feature type="binding site" evidence="10">
    <location>
        <position position="298"/>
    </location>
    <ligand>
        <name>Zn(2+)</name>
        <dbReference type="ChEBI" id="CHEBI:29105"/>
    </ligand>
</feature>
<comment type="cofactor">
    <cofactor evidence="10">
        <name>Zn(2+)</name>
        <dbReference type="ChEBI" id="CHEBI:29105"/>
    </cofactor>
    <text evidence="10">Binds 1 zinc ion per subunit.</text>
</comment>
<dbReference type="GO" id="GO:0005525">
    <property type="term" value="F:GTP binding"/>
    <property type="evidence" value="ECO:0007669"/>
    <property type="project" value="UniProtKB-UniRule"/>
</dbReference>
<proteinExistence type="inferred from homology"/>
<feature type="binding site" evidence="10">
    <location>
        <position position="290"/>
    </location>
    <ligand>
        <name>Zn(2+)</name>
        <dbReference type="ChEBI" id="CHEBI:29105"/>
    </ligand>
</feature>
<comment type="similarity">
    <text evidence="10">Belongs to the TRAFAC class YlqF/YawG GTPase family. RsgA subfamily.</text>
</comment>
<dbReference type="GO" id="GO:0019843">
    <property type="term" value="F:rRNA binding"/>
    <property type="evidence" value="ECO:0007669"/>
    <property type="project" value="UniProtKB-KW"/>
</dbReference>
<comment type="function">
    <text evidence="10">One of several proteins that assist in the late maturation steps of the functional core of the 30S ribosomal subunit. Helps release RbfA from mature subunits. May play a role in the assembly of ribosomal proteins into the subunit. Circularly permuted GTPase that catalyzes slow GTP hydrolysis, GTPase activity is stimulated by the 30S ribosomal subunit.</text>
</comment>
<evidence type="ECO:0000256" key="3">
    <source>
        <dbReference type="ARBA" id="ARBA00022723"/>
    </source>
</evidence>
<evidence type="ECO:0000256" key="10">
    <source>
        <dbReference type="HAMAP-Rule" id="MF_01820"/>
    </source>
</evidence>
<evidence type="ECO:0000313" key="14">
    <source>
        <dbReference type="Proteomes" id="UP000075391"/>
    </source>
</evidence>
<feature type="domain" description="EngC GTPase" evidence="11">
    <location>
        <begin position="113"/>
        <end position="260"/>
    </location>
</feature>
<dbReference type="GO" id="GO:0003924">
    <property type="term" value="F:GTPase activity"/>
    <property type="evidence" value="ECO:0007669"/>
    <property type="project" value="UniProtKB-UniRule"/>
</dbReference>
<feature type="binding site" evidence="10">
    <location>
        <begin position="152"/>
        <end position="155"/>
    </location>
    <ligand>
        <name>GTP</name>
        <dbReference type="ChEBI" id="CHEBI:37565"/>
    </ligand>
</feature>
<feature type="domain" description="CP-type G" evidence="12">
    <location>
        <begin position="104"/>
        <end position="262"/>
    </location>
</feature>
<evidence type="ECO:0000256" key="2">
    <source>
        <dbReference type="ARBA" id="ARBA00022517"/>
    </source>
</evidence>
<keyword evidence="7 10" id="KW-0862">Zinc</keyword>
<dbReference type="CDD" id="cd01854">
    <property type="entry name" value="YjeQ_EngC"/>
    <property type="match status" value="1"/>
</dbReference>
<dbReference type="InterPro" id="IPR010914">
    <property type="entry name" value="RsgA_GTPase_dom"/>
</dbReference>
<evidence type="ECO:0000256" key="1">
    <source>
        <dbReference type="ARBA" id="ARBA00022490"/>
    </source>
</evidence>
<name>A0A150WCI9_BDEBC</name>
<dbReference type="GO" id="GO:0046872">
    <property type="term" value="F:metal ion binding"/>
    <property type="evidence" value="ECO:0007669"/>
    <property type="project" value="UniProtKB-KW"/>
</dbReference>
<keyword evidence="2 10" id="KW-0690">Ribosome biogenesis</keyword>
<dbReference type="PROSITE" id="PS51721">
    <property type="entry name" value="G_CP"/>
    <property type="match status" value="1"/>
</dbReference>
<protein>
    <recommendedName>
        <fullName evidence="10">Small ribosomal subunit biogenesis GTPase RsgA</fullName>
        <ecNumber evidence="10">3.6.1.-</ecNumber>
    </recommendedName>
</protein>
<evidence type="ECO:0000256" key="6">
    <source>
        <dbReference type="ARBA" id="ARBA00022801"/>
    </source>
</evidence>
<dbReference type="HAMAP" id="MF_01820">
    <property type="entry name" value="GTPase_RsgA"/>
    <property type="match status" value="1"/>
</dbReference>
<dbReference type="Gene3D" id="1.10.40.50">
    <property type="entry name" value="Probable gtpase engc, domain 3"/>
    <property type="match status" value="1"/>
</dbReference>
<keyword evidence="3 10" id="KW-0479">Metal-binding</keyword>
<reference evidence="13 14" key="1">
    <citation type="submission" date="2016-03" db="EMBL/GenBank/DDBJ databases">
        <authorList>
            <person name="Ploux O."/>
        </authorList>
    </citation>
    <scope>NUCLEOTIDE SEQUENCE [LARGE SCALE GENOMIC DNA]</scope>
    <source>
        <strain evidence="13 14">BER2</strain>
    </source>
</reference>
<dbReference type="PROSITE" id="PS50936">
    <property type="entry name" value="ENGC_GTPASE"/>
    <property type="match status" value="1"/>
</dbReference>
<feature type="binding site" evidence="10">
    <location>
        <position position="292"/>
    </location>
    <ligand>
        <name>Zn(2+)</name>
        <dbReference type="ChEBI" id="CHEBI:29105"/>
    </ligand>
</feature>
<accession>A0A150WCI9</accession>
<dbReference type="InterPro" id="IPR004881">
    <property type="entry name" value="Ribosome_biogen_GTPase_RsgA"/>
</dbReference>
<dbReference type="Gene3D" id="3.40.50.300">
    <property type="entry name" value="P-loop containing nucleotide triphosphate hydrolases"/>
    <property type="match status" value="1"/>
</dbReference>
<dbReference type="NCBIfam" id="TIGR00157">
    <property type="entry name" value="ribosome small subunit-dependent GTPase A"/>
    <property type="match status" value="1"/>
</dbReference>
<keyword evidence="1 10" id="KW-0963">Cytoplasm</keyword>
<evidence type="ECO:0000259" key="11">
    <source>
        <dbReference type="PROSITE" id="PS50936"/>
    </source>
</evidence>
<keyword evidence="4 10" id="KW-0699">rRNA-binding</keyword>
<dbReference type="RefSeq" id="WP_063244895.1">
    <property type="nucleotide sequence ID" value="NZ_LUKF01000019.1"/>
</dbReference>
<keyword evidence="6 10" id="KW-0378">Hydrolase</keyword>
<dbReference type="Pfam" id="PF03193">
    <property type="entry name" value="RsgA_GTPase"/>
    <property type="match status" value="1"/>
</dbReference>
<gene>
    <name evidence="10" type="primary">rsgA</name>
    <name evidence="13" type="ORF">AZI85_11470</name>
</gene>
<dbReference type="PANTHER" id="PTHR32120">
    <property type="entry name" value="SMALL RIBOSOMAL SUBUNIT BIOGENESIS GTPASE RSGA"/>
    <property type="match status" value="1"/>
</dbReference>
<dbReference type="InterPro" id="IPR030378">
    <property type="entry name" value="G_CP_dom"/>
</dbReference>
<evidence type="ECO:0000256" key="7">
    <source>
        <dbReference type="ARBA" id="ARBA00022833"/>
    </source>
</evidence>
<feature type="binding site" evidence="10">
    <location>
        <begin position="204"/>
        <end position="212"/>
    </location>
    <ligand>
        <name>GTP</name>
        <dbReference type="ChEBI" id="CHEBI:37565"/>
    </ligand>
</feature>
<evidence type="ECO:0000256" key="9">
    <source>
        <dbReference type="ARBA" id="ARBA00023134"/>
    </source>
</evidence>
<keyword evidence="8 10" id="KW-0694">RNA-binding</keyword>
<sequence length="362" mass="41033">MNSYSHLNSWGWDLFFELQIENKEDELKLARVIGQERDLYRVTFGESTSLLAQVSGRFRHDFAHAPGAFPAVGDWVLCRMEEHQDKALIQKVLDRRTCFYRRDPGQGVQVVAANVDVVFIVTSLNRDLNVNRLDRYLSIAWDSGASPVIVLSKADLVEDAESILHDLENTYIGVPIYAVSVFEPQTCEGLRKYLKPGKTAVLMGSSGVGKSTLTNFFLGEEVLKTQSAREDDDRGRHTTTSRALFRLKEGAVLMDTPGMRQLGLHDQEEGVQELFSDILSLSAQCKFRDCAHNQEPGCAIQNALSNGDLDPDRWESYLKLQKEASYQERRLDPAKMAEEKKRWKKIHLDAKVHMARKSRGEI</sequence>
<dbReference type="OrthoDB" id="5288797at2"/>
<dbReference type="EMBL" id="LUKF01000019">
    <property type="protein sequence ID" value="KYG60619.1"/>
    <property type="molecule type" value="Genomic_DNA"/>
</dbReference>
<evidence type="ECO:0000256" key="8">
    <source>
        <dbReference type="ARBA" id="ARBA00022884"/>
    </source>
</evidence>
<evidence type="ECO:0000256" key="5">
    <source>
        <dbReference type="ARBA" id="ARBA00022741"/>
    </source>
</evidence>
<comment type="subunit">
    <text evidence="10">Monomer. Associates with 30S ribosomal subunit, binds 16S rRNA.</text>
</comment>
<evidence type="ECO:0000259" key="12">
    <source>
        <dbReference type="PROSITE" id="PS51721"/>
    </source>
</evidence>
<dbReference type="Proteomes" id="UP000075391">
    <property type="component" value="Unassembled WGS sequence"/>
</dbReference>
<dbReference type="GO" id="GO:0005737">
    <property type="term" value="C:cytoplasm"/>
    <property type="evidence" value="ECO:0007669"/>
    <property type="project" value="UniProtKB-SubCell"/>
</dbReference>
<organism evidence="13 14">
    <name type="scientific">Bdellovibrio bacteriovorus</name>
    <dbReference type="NCBI Taxonomy" id="959"/>
    <lineage>
        <taxon>Bacteria</taxon>
        <taxon>Pseudomonadati</taxon>
        <taxon>Bdellovibrionota</taxon>
        <taxon>Bdellovibrionia</taxon>
        <taxon>Bdellovibrionales</taxon>
        <taxon>Pseudobdellovibrionaceae</taxon>
        <taxon>Bdellovibrio</taxon>
    </lineage>
</organism>
<comment type="subcellular location">
    <subcellularLocation>
        <location evidence="10">Cytoplasm</location>
    </subcellularLocation>
</comment>
<evidence type="ECO:0000313" key="13">
    <source>
        <dbReference type="EMBL" id="KYG60619.1"/>
    </source>
</evidence>
<dbReference type="EC" id="3.6.1.-" evidence="10"/>
<keyword evidence="5 10" id="KW-0547">Nucleotide-binding</keyword>
<comment type="caution">
    <text evidence="13">The sequence shown here is derived from an EMBL/GenBank/DDBJ whole genome shotgun (WGS) entry which is preliminary data.</text>
</comment>